<organism evidence="1 2">
    <name type="scientific">Knufia fluminis</name>
    <dbReference type="NCBI Taxonomy" id="191047"/>
    <lineage>
        <taxon>Eukaryota</taxon>
        <taxon>Fungi</taxon>
        <taxon>Dikarya</taxon>
        <taxon>Ascomycota</taxon>
        <taxon>Pezizomycotina</taxon>
        <taxon>Eurotiomycetes</taxon>
        <taxon>Chaetothyriomycetidae</taxon>
        <taxon>Chaetothyriales</taxon>
        <taxon>Trichomeriaceae</taxon>
        <taxon>Knufia</taxon>
    </lineage>
</organism>
<proteinExistence type="predicted"/>
<accession>A0AAN8I8W7</accession>
<sequence>MRTCHQLRDEGRDLLYNENTVHIGIVPIHDSKGAGMYIQHRPCHVVTYPHSKRPNEKQIAFLKPFSRFQITVMNPVAVHILLSGIRQIKHVLDCKHIWLAMPAGILEGPVEPTRMDPYPYIVHKNPLLAFTILRCKSFTITSHDEEACRSLISLVESREEVLDIANICLYAQCMFHDTASYGDHHSSSLEALRCDLREQLKGMFKSADEIDQGRFTQARDKYEVCLRAVREVQMSRLHIGL</sequence>
<comment type="caution">
    <text evidence="1">The sequence shown here is derived from an EMBL/GenBank/DDBJ whole genome shotgun (WGS) entry which is preliminary data.</text>
</comment>
<keyword evidence="2" id="KW-1185">Reference proteome</keyword>
<dbReference type="EMBL" id="JAKLMC020000007">
    <property type="protein sequence ID" value="KAK5955056.1"/>
    <property type="molecule type" value="Genomic_DNA"/>
</dbReference>
<gene>
    <name evidence="1" type="ORF">OHC33_003735</name>
</gene>
<dbReference type="AlphaFoldDB" id="A0AAN8I8W7"/>
<evidence type="ECO:0000313" key="1">
    <source>
        <dbReference type="EMBL" id="KAK5955056.1"/>
    </source>
</evidence>
<dbReference type="Proteomes" id="UP001316803">
    <property type="component" value="Unassembled WGS sequence"/>
</dbReference>
<protein>
    <submittedName>
        <fullName evidence="1">Uncharacterized protein</fullName>
    </submittedName>
</protein>
<evidence type="ECO:0000313" key="2">
    <source>
        <dbReference type="Proteomes" id="UP001316803"/>
    </source>
</evidence>
<name>A0AAN8I8W7_9EURO</name>
<reference evidence="1 2" key="1">
    <citation type="submission" date="2022-12" db="EMBL/GenBank/DDBJ databases">
        <title>Genomic features and morphological characterization of a novel Knufia sp. strain isolated from spacecraft assembly facility.</title>
        <authorList>
            <person name="Teixeira M."/>
            <person name="Chander A.M."/>
            <person name="Stajich J.E."/>
            <person name="Venkateswaran K."/>
        </authorList>
    </citation>
    <scope>NUCLEOTIDE SEQUENCE [LARGE SCALE GENOMIC DNA]</scope>
    <source>
        <strain evidence="1 2">FJI-L2-BK-P2</strain>
    </source>
</reference>